<keyword evidence="1" id="KW-0812">Transmembrane</keyword>
<keyword evidence="3" id="KW-1185">Reference proteome</keyword>
<dbReference type="Proteomes" id="UP001348098">
    <property type="component" value="Unassembled WGS sequence"/>
</dbReference>
<organism evidence="2 3">
    <name type="scientific">Nocardia implantans</name>
    <dbReference type="NCBI Taxonomy" id="3108168"/>
    <lineage>
        <taxon>Bacteria</taxon>
        <taxon>Bacillati</taxon>
        <taxon>Actinomycetota</taxon>
        <taxon>Actinomycetes</taxon>
        <taxon>Mycobacteriales</taxon>
        <taxon>Nocardiaceae</taxon>
        <taxon>Nocardia</taxon>
    </lineage>
</organism>
<evidence type="ECO:0000313" key="2">
    <source>
        <dbReference type="EMBL" id="MEB3513534.1"/>
    </source>
</evidence>
<gene>
    <name evidence="2" type="ORF">U3653_26200</name>
</gene>
<sequence length="283" mass="31463">MLTTWDQRDIAMLALIVATCSAVFVLGGLVWQITLYRLSGARLRVTIAHGAISPLTEALHSAAPGHLLSVDKVDTPKSRMREELIEVVLCKVVNTGRAAISIEHIGIDFGRERWWRRGRRSMVPAAVTAFGGVAVGTHRLDAGESATLIFPLWGCVTYEQRQRGDVRLAAYASPAGRRTVISKRSKRLVLRTGKETLLRDHVVTREERAHRAFWSHTRGTDGQGESGVRWSMLRDRLEAAKSAEDVRDGLNLNGDENGYHIASAAVWEAYNWSAGHQRVWDGY</sequence>
<evidence type="ECO:0000256" key="1">
    <source>
        <dbReference type="SAM" id="Phobius"/>
    </source>
</evidence>
<keyword evidence="1" id="KW-1133">Transmembrane helix</keyword>
<comment type="caution">
    <text evidence="2">The sequence shown here is derived from an EMBL/GenBank/DDBJ whole genome shotgun (WGS) entry which is preliminary data.</text>
</comment>
<feature type="transmembrane region" description="Helical" evidence="1">
    <location>
        <begin position="12"/>
        <end position="34"/>
    </location>
</feature>
<accession>A0ABU6B2C2</accession>
<proteinExistence type="predicted"/>
<keyword evidence="1" id="KW-0472">Membrane</keyword>
<dbReference type="RefSeq" id="WP_195082729.1">
    <property type="nucleotide sequence ID" value="NZ_JAYESH010000012.1"/>
</dbReference>
<name>A0ABU6B2C2_9NOCA</name>
<reference evidence="2 3" key="1">
    <citation type="submission" date="2023-12" db="EMBL/GenBank/DDBJ databases">
        <title>novel species in genus Nocarida.</title>
        <authorList>
            <person name="Li Z."/>
        </authorList>
    </citation>
    <scope>NUCLEOTIDE SEQUENCE [LARGE SCALE GENOMIC DNA]</scope>
    <source>
        <strain evidence="2 3">CDC186</strain>
    </source>
</reference>
<dbReference type="EMBL" id="JAYKYQ010000012">
    <property type="protein sequence ID" value="MEB3513534.1"/>
    <property type="molecule type" value="Genomic_DNA"/>
</dbReference>
<protein>
    <submittedName>
        <fullName evidence="2">Uncharacterized protein</fullName>
    </submittedName>
</protein>
<evidence type="ECO:0000313" key="3">
    <source>
        <dbReference type="Proteomes" id="UP001348098"/>
    </source>
</evidence>